<accession>A0A7S3DLE9</accession>
<feature type="domain" description="CTLH" evidence="3">
    <location>
        <begin position="348"/>
        <end position="404"/>
    </location>
</feature>
<dbReference type="AlphaFoldDB" id="A0A7S3DLE9"/>
<dbReference type="PROSITE" id="PS50188">
    <property type="entry name" value="B302_SPRY"/>
    <property type="match status" value="1"/>
</dbReference>
<dbReference type="InterPro" id="IPR024964">
    <property type="entry name" value="CTLH/CRA"/>
</dbReference>
<dbReference type="SMART" id="SM00757">
    <property type="entry name" value="CRA"/>
    <property type="match status" value="1"/>
</dbReference>
<sequence>MQVDLSGMSSSGDEEDQHSVNSEGDEDEVLSASVPHLARPQRLREFRPDTSDDDVEVEDESPRSSLAEVEEGGEEEGELLARDVFGCPLSSAECAMREGWPKELNTKTLSHSCVVGCDKLTAKYVGKGRHAHDVGAVRADHPCPTDVPVYYFEMKLVDVSPGKEFGVCSIGLTSTSFGKSRHPGWDKDTYAYHGDDGRKFGNGKKGVPYASRMSAGDIVGCGVNYEAREIFFTKNGEYLGPAFSVILNPFYPTFALHSPDEKIAVNFGQFPFHFDIEQFAAGLKQKEEGEIDAVVLPSRLTIDDLLLDYFLHSGYKRTFEAFQSHTDKLDSQEIKKEDVKGKRGAADSIALRSRMRQMICSGEAMAVLNELQASYPHYLHNADCAITLACQCFIEMVGKGNVMEAIQFSRAHLSSEKVVGGSPAAKKLVKDVLALLPYEDPSLSPLAHLLTHQQRQKTAQIVNDCILSVTSGEKYSKLEQVLRQLEVAQMEYRRVKKDNTGAVYKVEEELVRNCVDSGEEQGWMDSATPLTSTIATASDQRGAGREGVTKEKHQTATKEESMDTE</sequence>
<evidence type="ECO:0000259" key="3">
    <source>
        <dbReference type="PROSITE" id="PS50897"/>
    </source>
</evidence>
<dbReference type="InterPro" id="IPR013320">
    <property type="entry name" value="ConA-like_dom_sf"/>
</dbReference>
<dbReference type="InterPro" id="IPR006595">
    <property type="entry name" value="CTLH_C"/>
</dbReference>
<dbReference type="InterPro" id="IPR043136">
    <property type="entry name" value="B30.2/SPRY_sf"/>
</dbReference>
<dbReference type="CDD" id="cd12885">
    <property type="entry name" value="SPRY_RanBP_like"/>
    <property type="match status" value="1"/>
</dbReference>
<dbReference type="InterPro" id="IPR001870">
    <property type="entry name" value="B30.2/SPRY"/>
</dbReference>
<dbReference type="PROSITE" id="PS50896">
    <property type="entry name" value="LISH"/>
    <property type="match status" value="1"/>
</dbReference>
<feature type="domain" description="B30.2/SPRY" evidence="2">
    <location>
        <begin position="82"/>
        <end position="272"/>
    </location>
</feature>
<dbReference type="SUPFAM" id="SSF49899">
    <property type="entry name" value="Concanavalin A-like lectins/glucanases"/>
    <property type="match status" value="1"/>
</dbReference>
<dbReference type="InterPro" id="IPR013144">
    <property type="entry name" value="CRA_dom"/>
</dbReference>
<organism evidence="4">
    <name type="scientific">Palpitomonas bilix</name>
    <dbReference type="NCBI Taxonomy" id="652834"/>
    <lineage>
        <taxon>Eukaryota</taxon>
        <taxon>Eukaryota incertae sedis</taxon>
    </lineage>
</organism>
<reference evidence="4" key="1">
    <citation type="submission" date="2021-01" db="EMBL/GenBank/DDBJ databases">
        <authorList>
            <person name="Corre E."/>
            <person name="Pelletier E."/>
            <person name="Niang G."/>
            <person name="Scheremetjew M."/>
            <person name="Finn R."/>
            <person name="Kale V."/>
            <person name="Holt S."/>
            <person name="Cochrane G."/>
            <person name="Meng A."/>
            <person name="Brown T."/>
            <person name="Cohen L."/>
        </authorList>
    </citation>
    <scope>NUCLEOTIDE SEQUENCE</scope>
    <source>
        <strain evidence="4">NIES-2562</strain>
    </source>
</reference>
<dbReference type="Pfam" id="PF10607">
    <property type="entry name" value="CTLH"/>
    <property type="match status" value="1"/>
</dbReference>
<feature type="region of interest" description="Disordered" evidence="1">
    <location>
        <begin position="1"/>
        <end position="77"/>
    </location>
</feature>
<proteinExistence type="predicted"/>
<feature type="compositionally biased region" description="Basic and acidic residues" evidence="1">
    <location>
        <begin position="542"/>
        <end position="565"/>
    </location>
</feature>
<dbReference type="InterPro" id="IPR006594">
    <property type="entry name" value="LisH"/>
</dbReference>
<dbReference type="InterPro" id="IPR050618">
    <property type="entry name" value="Ubq-SigPath_Reg"/>
</dbReference>
<dbReference type="SMART" id="SM00449">
    <property type="entry name" value="SPRY"/>
    <property type="match status" value="1"/>
</dbReference>
<dbReference type="PANTHER" id="PTHR12864">
    <property type="entry name" value="RAN BINDING PROTEIN 9-RELATED"/>
    <property type="match status" value="1"/>
</dbReference>
<evidence type="ECO:0000313" key="4">
    <source>
        <dbReference type="EMBL" id="CAE0261417.1"/>
    </source>
</evidence>
<feature type="compositionally biased region" description="Acidic residues" evidence="1">
    <location>
        <begin position="68"/>
        <end position="77"/>
    </location>
</feature>
<dbReference type="InterPro" id="IPR003877">
    <property type="entry name" value="SPRY_dom"/>
</dbReference>
<protein>
    <submittedName>
        <fullName evidence="4">Uncharacterized protein</fullName>
    </submittedName>
</protein>
<dbReference type="Gene3D" id="2.60.120.920">
    <property type="match status" value="1"/>
</dbReference>
<dbReference type="Pfam" id="PF00622">
    <property type="entry name" value="SPRY"/>
    <property type="match status" value="1"/>
</dbReference>
<dbReference type="InterPro" id="IPR044736">
    <property type="entry name" value="Gid1/RanBPM/SPLA_SPRY"/>
</dbReference>
<gene>
    <name evidence="4" type="ORF">PBIL07802_LOCUS23709</name>
</gene>
<name>A0A7S3DLE9_9EUKA</name>
<dbReference type="PROSITE" id="PS50897">
    <property type="entry name" value="CTLH"/>
    <property type="match status" value="1"/>
</dbReference>
<dbReference type="EMBL" id="HBIB01036504">
    <property type="protein sequence ID" value="CAE0261417.1"/>
    <property type="molecule type" value="Transcribed_RNA"/>
</dbReference>
<evidence type="ECO:0000256" key="1">
    <source>
        <dbReference type="SAM" id="MobiDB-lite"/>
    </source>
</evidence>
<evidence type="ECO:0000259" key="2">
    <source>
        <dbReference type="PROSITE" id="PS50188"/>
    </source>
</evidence>
<feature type="region of interest" description="Disordered" evidence="1">
    <location>
        <begin position="533"/>
        <end position="565"/>
    </location>
</feature>